<reference evidence="1 2" key="1">
    <citation type="journal article" date="2018" name="Nat. Ecol. Evol.">
        <title>Shark genomes provide insights into elasmobranch evolution and the origin of vertebrates.</title>
        <authorList>
            <person name="Hara Y"/>
            <person name="Yamaguchi K"/>
            <person name="Onimaru K"/>
            <person name="Kadota M"/>
            <person name="Koyanagi M"/>
            <person name="Keeley SD"/>
            <person name="Tatsumi K"/>
            <person name="Tanaka K"/>
            <person name="Motone F"/>
            <person name="Kageyama Y"/>
            <person name="Nozu R"/>
            <person name="Adachi N"/>
            <person name="Nishimura O"/>
            <person name="Nakagawa R"/>
            <person name="Tanegashima C"/>
            <person name="Kiyatake I"/>
            <person name="Matsumoto R"/>
            <person name="Murakumo K"/>
            <person name="Nishida K"/>
            <person name="Terakita A"/>
            <person name="Kuratani S"/>
            <person name="Sato K"/>
            <person name="Hyodo S Kuraku.S."/>
        </authorList>
    </citation>
    <scope>NUCLEOTIDE SEQUENCE [LARGE SCALE GENOMIC DNA]</scope>
</reference>
<evidence type="ECO:0000313" key="2">
    <source>
        <dbReference type="Proteomes" id="UP000287033"/>
    </source>
</evidence>
<dbReference type="AlphaFoldDB" id="A0A401S091"/>
<proteinExistence type="predicted"/>
<dbReference type="Proteomes" id="UP000287033">
    <property type="component" value="Unassembled WGS sequence"/>
</dbReference>
<organism evidence="1 2">
    <name type="scientific">Chiloscyllium punctatum</name>
    <name type="common">Brownbanded bambooshark</name>
    <name type="synonym">Hemiscyllium punctatum</name>
    <dbReference type="NCBI Taxonomy" id="137246"/>
    <lineage>
        <taxon>Eukaryota</taxon>
        <taxon>Metazoa</taxon>
        <taxon>Chordata</taxon>
        <taxon>Craniata</taxon>
        <taxon>Vertebrata</taxon>
        <taxon>Chondrichthyes</taxon>
        <taxon>Elasmobranchii</taxon>
        <taxon>Galeomorphii</taxon>
        <taxon>Galeoidea</taxon>
        <taxon>Orectolobiformes</taxon>
        <taxon>Hemiscylliidae</taxon>
        <taxon>Chiloscyllium</taxon>
    </lineage>
</organism>
<accession>A0A401S091</accession>
<comment type="caution">
    <text evidence="1">The sequence shown here is derived from an EMBL/GenBank/DDBJ whole genome shotgun (WGS) entry which is preliminary data.</text>
</comment>
<gene>
    <name evidence="1" type="ORF">chiPu_0002166</name>
</gene>
<keyword evidence="2" id="KW-1185">Reference proteome</keyword>
<sequence>MIQLGTDDTICLLLQGTLNCSGRKNAFTLRSISSDASTRLRILKSASDRLSLQQGRKKLAVRLLSRNVPCTTLCFLTGLTNGLQIEFEDSSDYHFERKVSKAV</sequence>
<name>A0A401S091_CHIPU</name>
<dbReference type="EMBL" id="BEZZ01000038">
    <property type="protein sequence ID" value="GCC23768.1"/>
    <property type="molecule type" value="Genomic_DNA"/>
</dbReference>
<evidence type="ECO:0000313" key="1">
    <source>
        <dbReference type="EMBL" id="GCC23768.1"/>
    </source>
</evidence>
<protein>
    <submittedName>
        <fullName evidence="1">Uncharacterized protein</fullName>
    </submittedName>
</protein>